<feature type="domain" description="Gfo/Idh/MocA-like oxidoreductase N-terminal" evidence="1">
    <location>
        <begin position="13"/>
        <end position="135"/>
    </location>
</feature>
<accession>A0A1A9RUJ8</accession>
<proteinExistence type="predicted"/>
<gene>
    <name evidence="3" type="ORF">A7P89_00800</name>
</gene>
<protein>
    <submittedName>
        <fullName evidence="3">Oxidoreductase</fullName>
    </submittedName>
</protein>
<dbReference type="RefSeq" id="WP_003778391.1">
    <property type="nucleotide sequence ID" value="NZ_LXSH01000005.1"/>
</dbReference>
<dbReference type="SUPFAM" id="SSF51735">
    <property type="entry name" value="NAD(P)-binding Rossmann-fold domains"/>
    <property type="match status" value="1"/>
</dbReference>
<evidence type="ECO:0000313" key="4">
    <source>
        <dbReference type="Proteomes" id="UP000078103"/>
    </source>
</evidence>
<dbReference type="InterPro" id="IPR000683">
    <property type="entry name" value="Gfo/Idh/MocA-like_OxRdtase_N"/>
</dbReference>
<dbReference type="Pfam" id="PF01408">
    <property type="entry name" value="GFO_IDH_MocA"/>
    <property type="match status" value="1"/>
</dbReference>
<dbReference type="InterPro" id="IPR055080">
    <property type="entry name" value="Gal80p-like_C"/>
</dbReference>
<organism evidence="3 4">
    <name type="scientific">Eikenella corrodens</name>
    <dbReference type="NCBI Taxonomy" id="539"/>
    <lineage>
        <taxon>Bacteria</taxon>
        <taxon>Pseudomonadati</taxon>
        <taxon>Pseudomonadota</taxon>
        <taxon>Betaproteobacteria</taxon>
        <taxon>Neisseriales</taxon>
        <taxon>Neisseriaceae</taxon>
        <taxon>Eikenella</taxon>
    </lineage>
</organism>
<dbReference type="PANTHER" id="PTHR43708:SF1">
    <property type="entry name" value="GALACTOSE_LACTOSE METABOLISM REGULATORY PROTEIN GAL80"/>
    <property type="match status" value="1"/>
</dbReference>
<dbReference type="InterPro" id="IPR051317">
    <property type="entry name" value="Gfo/Idh/MocA_oxidoreduct"/>
</dbReference>
<name>A0A1A9RUJ8_EIKCO</name>
<reference evidence="4" key="1">
    <citation type="submission" date="2016-05" db="EMBL/GenBank/DDBJ databases">
        <title>Draft genome of Corynebacterium afermentans subsp. afermentans LCDC 88199T.</title>
        <authorList>
            <person name="Bernier A.-M."/>
            <person name="Bernard K."/>
        </authorList>
    </citation>
    <scope>NUCLEOTIDE SEQUENCE [LARGE SCALE GENOMIC DNA]</scope>
    <source>
        <strain evidence="4">NML120819</strain>
    </source>
</reference>
<dbReference type="Gene3D" id="3.30.360.10">
    <property type="entry name" value="Dihydrodipicolinate Reductase, domain 2"/>
    <property type="match status" value="1"/>
</dbReference>
<evidence type="ECO:0000259" key="2">
    <source>
        <dbReference type="Pfam" id="PF22685"/>
    </source>
</evidence>
<evidence type="ECO:0000313" key="3">
    <source>
        <dbReference type="EMBL" id="OAM24974.1"/>
    </source>
</evidence>
<dbReference type="Gene3D" id="3.40.50.720">
    <property type="entry name" value="NAD(P)-binding Rossmann-like Domain"/>
    <property type="match status" value="1"/>
</dbReference>
<dbReference type="GO" id="GO:0000166">
    <property type="term" value="F:nucleotide binding"/>
    <property type="evidence" value="ECO:0007669"/>
    <property type="project" value="InterPro"/>
</dbReference>
<dbReference type="Pfam" id="PF22685">
    <property type="entry name" value="Gal80p_C-like"/>
    <property type="match status" value="1"/>
</dbReference>
<feature type="domain" description="Gal80p-like C-terminal" evidence="2">
    <location>
        <begin position="142"/>
        <end position="285"/>
    </location>
</feature>
<dbReference type="EMBL" id="LXSH01000005">
    <property type="protein sequence ID" value="OAM24974.1"/>
    <property type="molecule type" value="Genomic_DNA"/>
</dbReference>
<dbReference type="PANTHER" id="PTHR43708">
    <property type="entry name" value="CONSERVED EXPRESSED OXIDOREDUCTASE (EUROFUNG)"/>
    <property type="match status" value="1"/>
</dbReference>
<dbReference type="Proteomes" id="UP000078103">
    <property type="component" value="Unassembled WGS sequence"/>
</dbReference>
<comment type="caution">
    <text evidence="3">The sequence shown here is derived from an EMBL/GenBank/DDBJ whole genome shotgun (WGS) entry which is preliminary data.</text>
</comment>
<dbReference type="SUPFAM" id="SSF55347">
    <property type="entry name" value="Glyceraldehyde-3-phosphate dehydrogenase-like, C-terminal domain"/>
    <property type="match status" value="1"/>
</dbReference>
<dbReference type="InterPro" id="IPR036291">
    <property type="entry name" value="NAD(P)-bd_dom_sf"/>
</dbReference>
<sequence>MTAPSASAPQPVNVGIIGLSAGGGWASMAHYPSLSRLPELFAIKGLTAGSPASAKLAAEKYRVPFYSDTPAELAARDDIGLIVVAVSLPQHQALIEQIAPYGKAIYCEWPLGTTPEQSRALQQTAEKYGCRTFIGLQAPTSPYVRKIKALLDDPATGRLLSCTVRGSNPAGGALIDPRYLYAQQQENGVNTLTIPFAHMLAALNLLTGRPPLERALTACLHPQVRRKDNGQTLRRTATDHVLYQARHTNGALTDVVYLGGGSGLAMQIECEHLSLVITANSGHIQYEPLTIEIIHEGQSQTLPPHSTPAECLVETYRAVWHDLHHGTHTVPDFAYAAEHQQRVFDLAASPQP</sequence>
<evidence type="ECO:0000259" key="1">
    <source>
        <dbReference type="Pfam" id="PF01408"/>
    </source>
</evidence>
<dbReference type="AlphaFoldDB" id="A0A1A9RUJ8"/>